<dbReference type="HOGENOM" id="CLU_021807_0_0_1"/>
<dbReference type="EMBL" id="HE580272">
    <property type="protein sequence ID" value="CCD25626.1"/>
    <property type="molecule type" value="Genomic_DNA"/>
</dbReference>
<dbReference type="Gene3D" id="4.10.640.40">
    <property type="entry name" value="Cytoplasmic polyadenylation element-binding protein, ZZ domain"/>
    <property type="match status" value="1"/>
</dbReference>
<dbReference type="InterPro" id="IPR018553">
    <property type="entry name" value="E2_Ub-conjug_enz"/>
</dbReference>
<feature type="region of interest" description="Disordered" evidence="2">
    <location>
        <begin position="1"/>
        <end position="38"/>
    </location>
</feature>
<dbReference type="PANTHER" id="PTHR31560">
    <property type="entry name" value="UPF0652 PROTEIN C16A11.03C-RELATED"/>
    <property type="match status" value="1"/>
</dbReference>
<accession>G0WCW5</accession>
<reference evidence="4 5" key="1">
    <citation type="journal article" date="2011" name="Proc. Natl. Acad. Sci. U.S.A.">
        <title>Evolutionary erosion of yeast sex chromosomes by mating-type switching accidents.</title>
        <authorList>
            <person name="Gordon J.L."/>
            <person name="Armisen D."/>
            <person name="Proux-Wera E."/>
            <person name="Oheigeartaigh S.S."/>
            <person name="Byrne K.P."/>
            <person name="Wolfe K.H."/>
        </authorList>
    </citation>
    <scope>NUCLEOTIDE SEQUENCE [LARGE SCALE GENOMIC DNA]</scope>
    <source>
        <strain evidence="5">ATCC 10597 / BCRC 20456 / CBS 421 / NBRC 0211 / NRRL Y-12639</strain>
    </source>
</reference>
<dbReference type="GO" id="GO:0008270">
    <property type="term" value="F:zinc ion binding"/>
    <property type="evidence" value="ECO:0007669"/>
    <property type="project" value="UniProtKB-KW"/>
</dbReference>
<keyword evidence="1" id="KW-0479">Metal-binding</keyword>
<organism evidence="4 5">
    <name type="scientific">Naumovozyma dairenensis (strain ATCC 10597 / BCRC 20456 / CBS 421 / NBRC 0211 / NRRL Y-12639)</name>
    <name type="common">Saccharomyces dairenensis</name>
    <dbReference type="NCBI Taxonomy" id="1071378"/>
    <lineage>
        <taxon>Eukaryota</taxon>
        <taxon>Fungi</taxon>
        <taxon>Dikarya</taxon>
        <taxon>Ascomycota</taxon>
        <taxon>Saccharomycotina</taxon>
        <taxon>Saccharomycetes</taxon>
        <taxon>Saccharomycetales</taxon>
        <taxon>Saccharomycetaceae</taxon>
        <taxon>Naumovozyma</taxon>
    </lineage>
</organism>
<dbReference type="GeneID" id="11496964"/>
<dbReference type="Pfam" id="PF09418">
    <property type="entry name" value="DUF2009"/>
    <property type="match status" value="1"/>
</dbReference>
<feature type="compositionally biased region" description="Basic and acidic residues" evidence="2">
    <location>
        <begin position="112"/>
        <end position="133"/>
    </location>
</feature>
<feature type="compositionally biased region" description="Acidic residues" evidence="2">
    <location>
        <begin position="13"/>
        <end position="24"/>
    </location>
</feature>
<feature type="region of interest" description="Disordered" evidence="2">
    <location>
        <begin position="92"/>
        <end position="145"/>
    </location>
</feature>
<evidence type="ECO:0000256" key="1">
    <source>
        <dbReference type="PROSITE-ProRule" id="PRU00024"/>
    </source>
</evidence>
<proteinExistence type="predicted"/>
<dbReference type="RefSeq" id="XP_003670869.1">
    <property type="nucleotide sequence ID" value="XM_003670821.1"/>
</dbReference>
<dbReference type="AlphaFoldDB" id="G0WCW5"/>
<dbReference type="OrthoDB" id="406045at2759"/>
<name>G0WCW5_NAUDC</name>
<dbReference type="InterPro" id="IPR000315">
    <property type="entry name" value="Znf_B-box"/>
</dbReference>
<dbReference type="KEGG" id="ndi:NDAI_0F03080"/>
<feature type="domain" description="B box-type" evidence="3">
    <location>
        <begin position="42"/>
        <end position="88"/>
    </location>
</feature>
<evidence type="ECO:0000313" key="4">
    <source>
        <dbReference type="EMBL" id="CCD25626.1"/>
    </source>
</evidence>
<sequence>MSSSKRSLKEILDSEYVDNSDEEEPHSNGHAFSDTELEDEEIDPSLCIECKDMKAEIICNDCEERFCVVCFEMIHRGGKRRRHEYVKINDDAHKNDTEATESPNDDIQPRLPETEDGQKKLQDEINKGDKEEVSNNSRNGNSIDDKLLKSLKESSRFIPMRLTSEERHLLKLLEAALQVSEYTDRVDILSYTSKSKRIVAQLKEICSVLSGLVVASNLKVGQKLLEMKNFNDNAKWFQDIFEIGRRYKIMNPERMRDTYGKLCYMVMDSRLPQIEEHMEFHFFKPITTIQSFLTSRSEDKGKVLEMFNDKMILYGTAHISPVGRARAQISKLIKQKETAIEMLASKYSTKYYSKEDIRQVLYSIGDYNAYVNMNRRPIMRMLERLDVFTQPEIASKYSLGIQYGRNGSRLTHDHQRQWNYVQQSLTLWSIIQREMVRLWYMADSDLFDGHQYKLASTGHGLNRIKSCPTIYKAMHEIISECRSKTDSWVGSSVVHLGDDAVPNALFFLDKYTQIPSILIPFDQTLLKINELVAKDEYLLEYINKEYGSVDDLKLTILQDAFAHMFDGSGADNFYMSGSCIDGRLTSAWNHCNEISKKKYYNIFLLSSFNGFNGSEGF</sequence>
<evidence type="ECO:0000313" key="5">
    <source>
        <dbReference type="Proteomes" id="UP000000689"/>
    </source>
</evidence>
<keyword evidence="1" id="KW-0863">Zinc-finger</keyword>
<dbReference type="Proteomes" id="UP000000689">
    <property type="component" value="Chromosome 6"/>
</dbReference>
<dbReference type="InterPro" id="IPR038446">
    <property type="entry name" value="CEBP_ZZ_sf"/>
</dbReference>
<dbReference type="Pfam" id="PF22586">
    <property type="entry name" value="ANCHR-like_BBOX"/>
    <property type="match status" value="1"/>
</dbReference>
<dbReference type="InterPro" id="IPR057668">
    <property type="entry name" value="E2_Ub-conjug_enz_C"/>
</dbReference>
<keyword evidence="5" id="KW-1185">Reference proteome</keyword>
<dbReference type="PANTHER" id="PTHR31560:SF0">
    <property type="entry name" value="UPF0652 PROTEIN C22H10.08"/>
    <property type="match status" value="1"/>
</dbReference>
<keyword evidence="1" id="KW-0862">Zinc</keyword>
<dbReference type="eggNOG" id="ENOG502QRJJ">
    <property type="taxonomic scope" value="Eukaryota"/>
</dbReference>
<protein>
    <recommendedName>
        <fullName evidence="3">B box-type domain-containing protein</fullName>
    </recommendedName>
</protein>
<dbReference type="PROSITE" id="PS50119">
    <property type="entry name" value="ZF_BBOX"/>
    <property type="match status" value="1"/>
</dbReference>
<evidence type="ECO:0000256" key="2">
    <source>
        <dbReference type="SAM" id="MobiDB-lite"/>
    </source>
</evidence>
<evidence type="ECO:0000259" key="3">
    <source>
        <dbReference type="PROSITE" id="PS50119"/>
    </source>
</evidence>
<dbReference type="OMA" id="DAFAHMF"/>
<gene>
    <name evidence="4" type="primary">NDAI0F03080</name>
    <name evidence="4" type="ordered locus">NDAI_0F03080</name>
</gene>